<comment type="caution">
    <text evidence="1">The sequence shown here is derived from an EMBL/GenBank/DDBJ whole genome shotgun (WGS) entry which is preliminary data.</text>
</comment>
<gene>
    <name evidence="1" type="primary">RvY_06829-1</name>
    <name evidence="1" type="synonym">RvY_06829.1</name>
    <name evidence="1" type="ORF">RvY_06829</name>
</gene>
<name>A0A1D1V658_RAMVA</name>
<evidence type="ECO:0008006" key="3">
    <source>
        <dbReference type="Google" id="ProtNLM"/>
    </source>
</evidence>
<evidence type="ECO:0000313" key="2">
    <source>
        <dbReference type="Proteomes" id="UP000186922"/>
    </source>
</evidence>
<dbReference type="EMBL" id="BDGG01000003">
    <property type="protein sequence ID" value="GAU95157.1"/>
    <property type="molecule type" value="Genomic_DNA"/>
</dbReference>
<evidence type="ECO:0000313" key="1">
    <source>
        <dbReference type="EMBL" id="GAU95157.1"/>
    </source>
</evidence>
<reference evidence="1 2" key="1">
    <citation type="journal article" date="2016" name="Nat. Commun.">
        <title>Extremotolerant tardigrade genome and improved radiotolerance of human cultured cells by tardigrade-unique protein.</title>
        <authorList>
            <person name="Hashimoto T."/>
            <person name="Horikawa D.D."/>
            <person name="Saito Y."/>
            <person name="Kuwahara H."/>
            <person name="Kozuka-Hata H."/>
            <person name="Shin-I T."/>
            <person name="Minakuchi Y."/>
            <person name="Ohishi K."/>
            <person name="Motoyama A."/>
            <person name="Aizu T."/>
            <person name="Enomoto A."/>
            <person name="Kondo K."/>
            <person name="Tanaka S."/>
            <person name="Hara Y."/>
            <person name="Koshikawa S."/>
            <person name="Sagara H."/>
            <person name="Miura T."/>
            <person name="Yokobori S."/>
            <person name="Miyagawa K."/>
            <person name="Suzuki Y."/>
            <person name="Kubo T."/>
            <person name="Oyama M."/>
            <person name="Kohara Y."/>
            <person name="Fujiyama A."/>
            <person name="Arakawa K."/>
            <person name="Katayama T."/>
            <person name="Toyoda A."/>
            <person name="Kunieda T."/>
        </authorList>
    </citation>
    <scope>NUCLEOTIDE SEQUENCE [LARGE SCALE GENOMIC DNA]</scope>
    <source>
        <strain evidence="1 2">YOKOZUNA-1</strain>
    </source>
</reference>
<keyword evidence="2" id="KW-1185">Reference proteome</keyword>
<dbReference type="Proteomes" id="UP000186922">
    <property type="component" value="Unassembled WGS sequence"/>
</dbReference>
<protein>
    <recommendedName>
        <fullName evidence="3">Transposase Helix-turn-helix domain-containing protein</fullName>
    </recommendedName>
</protein>
<proteinExistence type="predicted"/>
<organism evidence="1 2">
    <name type="scientific">Ramazzottius varieornatus</name>
    <name type="common">Water bear</name>
    <name type="synonym">Tardigrade</name>
    <dbReference type="NCBI Taxonomy" id="947166"/>
    <lineage>
        <taxon>Eukaryota</taxon>
        <taxon>Metazoa</taxon>
        <taxon>Ecdysozoa</taxon>
        <taxon>Tardigrada</taxon>
        <taxon>Eutardigrada</taxon>
        <taxon>Parachela</taxon>
        <taxon>Hypsibioidea</taxon>
        <taxon>Ramazzottiidae</taxon>
        <taxon>Ramazzottius</taxon>
    </lineage>
</organism>
<sequence length="243" mass="27438">MAYRSVSICLFSRVRWLSERTMDLPSNQALAINIAVTAASQRPPEADQRTVRTESQISAAAELICTVIRNCATASSLLSSLNRQLPLYKVRVLQRQAFWELYSDDDDLKKVFGVQRSTFAKLLRDLKPYLQPTRDSFFGRPEHPLELQVACSLYYLTKGTSYSTCIGVFGIGKSTAFKYVKRFVLAVKHAYPDVVKMPSAVQLDLMFHKTMKKFRWFAEVEGSVCVWGSGRLSRLLSSSGEQA</sequence>
<accession>A0A1D1V658</accession>
<dbReference type="AlphaFoldDB" id="A0A1D1V658"/>